<dbReference type="FunCoup" id="A0A1Y1UK75">
    <property type="interactions" value="70"/>
</dbReference>
<sequence>MSAESHDALQLFRSALASSLPPTLLTAASEPAPSLRLAAYISFAQSTSEPINLVKDYATRYAKSDTKDGFYTAAQIYLAWSERASAVRDYLIKGQAEGVGYVSVTDRRFVLDYLNGGNDEQGRVVPLSNDAGPGSSMTLPSGADALPASLESEAGPSKVSQPAKRKYEVNRADLEFCKKLRSEVVELRDRNSVLRASQGGKVHSFESFVKGVMAEKIRALRKSMEAPSGRGVAPQSQASTDPSRGPRKAKQSNPIIMISSSPTALITMWNVRRFLEQGIFEPSDVARQREMSQGNVKSEDMIPIMRKKSGPAGDITSKYYVVDGVEALQKFGQDAWDRVICVLTTGQAWQFRPYKWQDPKTLFRHVKGVYFQWSNDPTNPAVRDWNVQELRIDRLKRHLDQQVVADFWRSLESVKRR</sequence>
<evidence type="ECO:0000256" key="5">
    <source>
        <dbReference type="SAM" id="MobiDB-lite"/>
    </source>
</evidence>
<dbReference type="GO" id="GO:0032968">
    <property type="term" value="P:positive regulation of transcription elongation by RNA polymerase II"/>
    <property type="evidence" value="ECO:0007669"/>
    <property type="project" value="TreeGrafter"/>
</dbReference>
<keyword evidence="9" id="KW-1185">Reference proteome</keyword>
<dbReference type="GO" id="GO:0000993">
    <property type="term" value="F:RNA polymerase II complex binding"/>
    <property type="evidence" value="ECO:0007669"/>
    <property type="project" value="TreeGrafter"/>
</dbReference>
<dbReference type="GO" id="GO:0016593">
    <property type="term" value="C:Cdc73/Paf1 complex"/>
    <property type="evidence" value="ECO:0007669"/>
    <property type="project" value="InterPro"/>
</dbReference>
<comment type="similarity">
    <text evidence="2">Belongs to the CDC73 family.</text>
</comment>
<evidence type="ECO:0000259" key="6">
    <source>
        <dbReference type="Pfam" id="PF05179"/>
    </source>
</evidence>
<dbReference type="STRING" id="4999.A0A1Y1UK75"/>
<dbReference type="PANTHER" id="PTHR12466">
    <property type="entry name" value="CDC73 DOMAIN PROTEIN"/>
    <property type="match status" value="1"/>
</dbReference>
<proteinExistence type="inferred from homology"/>
<keyword evidence="4" id="KW-0539">Nucleus</keyword>
<dbReference type="EMBL" id="NBSH01000005">
    <property type="protein sequence ID" value="ORX37866.1"/>
    <property type="molecule type" value="Genomic_DNA"/>
</dbReference>
<evidence type="ECO:0000313" key="9">
    <source>
        <dbReference type="Proteomes" id="UP000193218"/>
    </source>
</evidence>
<dbReference type="GO" id="GO:0006368">
    <property type="term" value="P:transcription elongation by RNA polymerase II"/>
    <property type="evidence" value="ECO:0007669"/>
    <property type="project" value="InterPro"/>
</dbReference>
<gene>
    <name evidence="8" type="ORF">BD324DRAFT_623598</name>
    <name evidence="7" type="ORF">BD324DRAFT_640461</name>
</gene>
<dbReference type="InterPro" id="IPR007852">
    <property type="entry name" value="Cdc73/Parafibromin"/>
</dbReference>
<feature type="region of interest" description="Disordered" evidence="5">
    <location>
        <begin position="122"/>
        <end position="163"/>
    </location>
</feature>
<comment type="subcellular location">
    <subcellularLocation>
        <location evidence="1">Nucleus</location>
    </subcellularLocation>
</comment>
<evidence type="ECO:0000256" key="2">
    <source>
        <dbReference type="ARBA" id="ARBA00010427"/>
    </source>
</evidence>
<dbReference type="GeneID" id="33557414"/>
<dbReference type="InterPro" id="IPR038103">
    <property type="entry name" value="CDC73_C_sf"/>
</dbReference>
<organism evidence="8 9">
    <name type="scientific">Kockovaella imperatae</name>
    <dbReference type="NCBI Taxonomy" id="4999"/>
    <lineage>
        <taxon>Eukaryota</taxon>
        <taxon>Fungi</taxon>
        <taxon>Dikarya</taxon>
        <taxon>Basidiomycota</taxon>
        <taxon>Agaricomycotina</taxon>
        <taxon>Tremellomycetes</taxon>
        <taxon>Tremellales</taxon>
        <taxon>Cuniculitremaceae</taxon>
        <taxon>Kockovaella</taxon>
    </lineage>
</organism>
<evidence type="ECO:0000256" key="1">
    <source>
        <dbReference type="ARBA" id="ARBA00004123"/>
    </source>
</evidence>
<dbReference type="InParanoid" id="A0A1Y1UK75"/>
<feature type="domain" description="Cell division control protein 73 C-terminal" evidence="6">
    <location>
        <begin position="251"/>
        <end position="413"/>
    </location>
</feature>
<accession>A0A1Y1UK75</accession>
<keyword evidence="3" id="KW-0804">Transcription</keyword>
<dbReference type="Proteomes" id="UP000193218">
    <property type="component" value="Unassembled WGS sequence"/>
</dbReference>
<dbReference type="EMBL" id="NBSH01000034">
    <property type="protein sequence ID" value="ORX33232.1"/>
    <property type="molecule type" value="Genomic_DNA"/>
</dbReference>
<dbReference type="Pfam" id="PF05179">
    <property type="entry name" value="CDC73_C"/>
    <property type="match status" value="1"/>
</dbReference>
<name>A0A1Y1UK75_9TREE</name>
<evidence type="ECO:0000313" key="7">
    <source>
        <dbReference type="EMBL" id="ORX33232.1"/>
    </source>
</evidence>
<comment type="caution">
    <text evidence="8">The sequence shown here is derived from an EMBL/GenBank/DDBJ whole genome shotgun (WGS) entry which is preliminary data.</text>
</comment>
<protein>
    <submittedName>
        <fullName evidence="8">RNA pol II accessory factor, Cdc73 family-domain-containing protein</fullName>
    </submittedName>
</protein>
<evidence type="ECO:0000256" key="4">
    <source>
        <dbReference type="ARBA" id="ARBA00023242"/>
    </source>
</evidence>
<reference evidence="8 9" key="1">
    <citation type="submission" date="2017-03" db="EMBL/GenBank/DDBJ databases">
        <title>Widespread Adenine N6-methylation of Active Genes in Fungi.</title>
        <authorList>
            <consortium name="DOE Joint Genome Institute"/>
            <person name="Mondo S.J."/>
            <person name="Dannebaum R.O."/>
            <person name="Kuo R.C."/>
            <person name="Louie K.B."/>
            <person name="Bewick A.J."/>
            <person name="Labutti K."/>
            <person name="Haridas S."/>
            <person name="Kuo A."/>
            <person name="Salamov A."/>
            <person name="Ahrendt S.R."/>
            <person name="Lau R."/>
            <person name="Bowen B.P."/>
            <person name="Lipzen A."/>
            <person name="Sullivan W."/>
            <person name="Andreopoulos W.B."/>
            <person name="Clum A."/>
            <person name="Lindquist E."/>
            <person name="Daum C."/>
            <person name="Northen T.R."/>
            <person name="Ramamoorthy G."/>
            <person name="Schmitz R.J."/>
            <person name="Gryganskyi A."/>
            <person name="Culley D."/>
            <person name="Magnuson J."/>
            <person name="James T.Y."/>
            <person name="O'Malley M.A."/>
            <person name="Stajich J.E."/>
            <person name="Spatafora J.W."/>
            <person name="Visel A."/>
            <person name="Grigoriev I.V."/>
        </authorList>
    </citation>
    <scope>NUCLEOTIDE SEQUENCE [LARGE SCALE GENOMIC DNA]</scope>
    <source>
        <strain evidence="8 9">NRRL Y-17943</strain>
    </source>
</reference>
<evidence type="ECO:0000313" key="8">
    <source>
        <dbReference type="EMBL" id="ORX37866.1"/>
    </source>
</evidence>
<feature type="region of interest" description="Disordered" evidence="5">
    <location>
        <begin position="223"/>
        <end position="254"/>
    </location>
</feature>
<dbReference type="FunFam" id="3.40.50.11990:FF:000004">
    <property type="entry name" value="Potential RNA Pol II elongation accessory factor"/>
    <property type="match status" value="1"/>
</dbReference>
<dbReference type="InterPro" id="IPR031336">
    <property type="entry name" value="CDC73_C"/>
</dbReference>
<dbReference type="AlphaFoldDB" id="A0A1Y1UK75"/>
<evidence type="ECO:0000256" key="3">
    <source>
        <dbReference type="ARBA" id="ARBA00023163"/>
    </source>
</evidence>
<dbReference type="OrthoDB" id="2186602at2759"/>
<dbReference type="Gene3D" id="3.40.50.11990">
    <property type="entry name" value="RNA polymerase II accessory factor, Cdc73 C-terminal domain"/>
    <property type="match status" value="1"/>
</dbReference>
<dbReference type="RefSeq" id="XP_021871853.1">
    <property type="nucleotide sequence ID" value="XM_022015605.1"/>
</dbReference>
<dbReference type="PANTHER" id="PTHR12466:SF8">
    <property type="entry name" value="PARAFIBROMIN"/>
    <property type="match status" value="1"/>
</dbReference>